<sequence length="30" mass="3607">MDTLCDYRHLHVSHVEQDSKTLFYCLIILL</sequence>
<protein>
    <submittedName>
        <fullName evidence="1">Uncharacterized protein</fullName>
    </submittedName>
</protein>
<accession>A0A2P2QM78</accession>
<dbReference type="AlphaFoldDB" id="A0A2P2QM78"/>
<evidence type="ECO:0000313" key="1">
    <source>
        <dbReference type="EMBL" id="MBX68083.1"/>
    </source>
</evidence>
<proteinExistence type="predicted"/>
<organism evidence="1">
    <name type="scientific">Rhizophora mucronata</name>
    <name type="common">Asiatic mangrove</name>
    <dbReference type="NCBI Taxonomy" id="61149"/>
    <lineage>
        <taxon>Eukaryota</taxon>
        <taxon>Viridiplantae</taxon>
        <taxon>Streptophyta</taxon>
        <taxon>Embryophyta</taxon>
        <taxon>Tracheophyta</taxon>
        <taxon>Spermatophyta</taxon>
        <taxon>Magnoliopsida</taxon>
        <taxon>eudicotyledons</taxon>
        <taxon>Gunneridae</taxon>
        <taxon>Pentapetalae</taxon>
        <taxon>rosids</taxon>
        <taxon>fabids</taxon>
        <taxon>Malpighiales</taxon>
        <taxon>Rhizophoraceae</taxon>
        <taxon>Rhizophora</taxon>
    </lineage>
</organism>
<dbReference type="EMBL" id="GGEC01087599">
    <property type="protein sequence ID" value="MBX68083.1"/>
    <property type="molecule type" value="Transcribed_RNA"/>
</dbReference>
<name>A0A2P2QM78_RHIMU</name>
<reference evidence="1" key="1">
    <citation type="submission" date="2018-02" db="EMBL/GenBank/DDBJ databases">
        <title>Rhizophora mucronata_Transcriptome.</title>
        <authorList>
            <person name="Meera S.P."/>
            <person name="Sreeshan A."/>
            <person name="Augustine A."/>
        </authorList>
    </citation>
    <scope>NUCLEOTIDE SEQUENCE</scope>
    <source>
        <tissue evidence="1">Leaf</tissue>
    </source>
</reference>